<accession>A0A1L7WZ00</accession>
<dbReference type="EMBL" id="FJOG01000011">
    <property type="protein sequence ID" value="CZR57980.1"/>
    <property type="molecule type" value="Genomic_DNA"/>
</dbReference>
<reference evidence="2 3" key="1">
    <citation type="submission" date="2016-03" db="EMBL/GenBank/DDBJ databases">
        <authorList>
            <person name="Ploux O."/>
        </authorList>
    </citation>
    <scope>NUCLEOTIDE SEQUENCE [LARGE SCALE GENOMIC DNA]</scope>
    <source>
        <strain evidence="2 3">UAMH 11012</strain>
    </source>
</reference>
<dbReference type="AlphaFoldDB" id="A0A1L7WZ00"/>
<name>A0A1L7WZ00_9HELO</name>
<keyword evidence="3" id="KW-1185">Reference proteome</keyword>
<evidence type="ECO:0000256" key="1">
    <source>
        <dbReference type="SAM" id="MobiDB-lite"/>
    </source>
</evidence>
<organism evidence="2 3">
    <name type="scientific">Phialocephala subalpina</name>
    <dbReference type="NCBI Taxonomy" id="576137"/>
    <lineage>
        <taxon>Eukaryota</taxon>
        <taxon>Fungi</taxon>
        <taxon>Dikarya</taxon>
        <taxon>Ascomycota</taxon>
        <taxon>Pezizomycotina</taxon>
        <taxon>Leotiomycetes</taxon>
        <taxon>Helotiales</taxon>
        <taxon>Mollisiaceae</taxon>
        <taxon>Phialocephala</taxon>
        <taxon>Phialocephala fortinii species complex</taxon>
    </lineage>
</organism>
<feature type="region of interest" description="Disordered" evidence="1">
    <location>
        <begin position="83"/>
        <end position="108"/>
    </location>
</feature>
<evidence type="ECO:0000313" key="2">
    <source>
        <dbReference type="EMBL" id="CZR57980.1"/>
    </source>
</evidence>
<protein>
    <submittedName>
        <fullName evidence="2">Uncharacterized protein</fullName>
    </submittedName>
</protein>
<proteinExistence type="predicted"/>
<feature type="compositionally biased region" description="Basic and acidic residues" evidence="1">
    <location>
        <begin position="89"/>
        <end position="108"/>
    </location>
</feature>
<sequence>MSSGISMTLNLPSPPMAHPISQPLPVSGPLIMSILVKATWLLLPVEEVSLLILSAQPTENHSTFVMGNFTTTKTVTGIERIGMQNGPELSDHRLTPSRSTIHDTGREE</sequence>
<evidence type="ECO:0000313" key="3">
    <source>
        <dbReference type="Proteomes" id="UP000184330"/>
    </source>
</evidence>
<gene>
    <name evidence="2" type="ORF">PAC_07870</name>
</gene>
<dbReference type="Proteomes" id="UP000184330">
    <property type="component" value="Unassembled WGS sequence"/>
</dbReference>